<evidence type="ECO:0000256" key="3">
    <source>
        <dbReference type="SAM" id="Phobius"/>
    </source>
</evidence>
<dbReference type="STRING" id="246437.L8Y2C7"/>
<reference evidence="5" key="1">
    <citation type="submission" date="2012-07" db="EMBL/GenBank/DDBJ databases">
        <title>Genome of the Chinese tree shrew, a rising model animal genetically related to primates.</title>
        <authorList>
            <person name="Zhang G."/>
            <person name="Fan Y."/>
            <person name="Yao Y."/>
            <person name="Huang Z."/>
        </authorList>
    </citation>
    <scope>NUCLEOTIDE SEQUENCE [LARGE SCALE GENOMIC DNA]</scope>
</reference>
<dbReference type="EMBL" id="KB367407">
    <property type="protein sequence ID" value="ELV10523.1"/>
    <property type="molecule type" value="Genomic_DNA"/>
</dbReference>
<feature type="region of interest" description="Disordered" evidence="2">
    <location>
        <begin position="175"/>
        <end position="202"/>
    </location>
</feature>
<accession>L8Y2C7</accession>
<evidence type="ECO:0000256" key="2">
    <source>
        <dbReference type="SAM" id="MobiDB-lite"/>
    </source>
</evidence>
<evidence type="ECO:0000313" key="4">
    <source>
        <dbReference type="EMBL" id="ELV10523.1"/>
    </source>
</evidence>
<evidence type="ECO:0000256" key="1">
    <source>
        <dbReference type="ARBA" id="ARBA00035009"/>
    </source>
</evidence>
<dbReference type="PANTHER" id="PTHR21859">
    <property type="entry name" value="ACROSOME-SPECIFIC PROTEIN"/>
    <property type="match status" value="1"/>
</dbReference>
<protein>
    <submittedName>
        <fullName evidence="4">Protein FAM75A6</fullName>
    </submittedName>
</protein>
<feature type="region of interest" description="Disordered" evidence="2">
    <location>
        <begin position="500"/>
        <end position="524"/>
    </location>
</feature>
<sequence length="690" mass="77376">MAEPSPTSWVADVIIAFLCGLGLFLLLLPCFKSNPSLAPPQKSRIVRKVVTGNLALSKSWEEACTSSSQEFYFLKPCTQQMLEEHITKFRAKHKWGLPLKVLKPINVFKLKKAESLPLTLCALPSSTTCESGIDKLLVKPPQVGPREVTKESVPTLSSCLLVSSPANQEIQRALRVPSWSHDHGSSEAPPPRQERRQPSQSLSCNLVGRTRQSGTVLVAGRDSLQIRPSSTMTRNEQGKKYGDWATQDPYHSVALLEMNLGSQSLKAEETNETVPTCSILLETSVLANLQATNEKSGLETSGTSESLLLPSMSVTQKAGKPCLKTKVSVVEPSVEIKSESRTQVCDMGSLLPDCSAGMSLVEDCLATQTSQCHLQCVPMGNMPTSQVVSDHTVARKSKLRQLETGSSNHRGSWKSQSNIFTSTYKNEDCRRRNPRKHEERVEKLLTSQLTPVRRIDSLESKRVQILLQKERVPSESPFKKKLRCFLHWIFCKIKGKRQEGPLQKGKLSPATAQSQGPFKTRSCVGKNTEEAQHLMTTLEQVLEKKMVLHHRIRASKLKQCKEELKGPALKFSCKRKLPLNTEQKKRSSYAACNQQATTKRQVCSLRERQVRNQQSLKNTRFWNEPRGPSHSQLLLLRKAATLAHPCQHRPRMLNVSGHRHHCPRHCLVRRGVLSWQPKHFSLAFPRKICL</sequence>
<dbReference type="Proteomes" id="UP000011518">
    <property type="component" value="Unassembled WGS sequence"/>
</dbReference>
<dbReference type="AlphaFoldDB" id="L8Y2C7"/>
<reference evidence="5" key="2">
    <citation type="journal article" date="2013" name="Nat. Commun.">
        <title>Genome of the Chinese tree shrew.</title>
        <authorList>
            <person name="Fan Y."/>
            <person name="Huang Z.Y."/>
            <person name="Cao C.C."/>
            <person name="Chen C.S."/>
            <person name="Chen Y.X."/>
            <person name="Fan D.D."/>
            <person name="He J."/>
            <person name="Hou H.L."/>
            <person name="Hu L."/>
            <person name="Hu X.T."/>
            <person name="Jiang X.T."/>
            <person name="Lai R."/>
            <person name="Lang Y.S."/>
            <person name="Liang B."/>
            <person name="Liao S.G."/>
            <person name="Mu D."/>
            <person name="Ma Y.Y."/>
            <person name="Niu Y.Y."/>
            <person name="Sun X.Q."/>
            <person name="Xia J.Q."/>
            <person name="Xiao J."/>
            <person name="Xiong Z.Q."/>
            <person name="Xu L."/>
            <person name="Yang L."/>
            <person name="Zhang Y."/>
            <person name="Zhao W."/>
            <person name="Zhao X.D."/>
            <person name="Zheng Y.T."/>
            <person name="Zhou J.M."/>
            <person name="Zhu Y.B."/>
            <person name="Zhang G.J."/>
            <person name="Wang J."/>
            <person name="Yao Y.G."/>
        </authorList>
    </citation>
    <scope>NUCLEOTIDE SEQUENCE [LARGE SCALE GENOMIC DNA]</scope>
</reference>
<dbReference type="eggNOG" id="ENOG502RU0E">
    <property type="taxonomic scope" value="Eukaryota"/>
</dbReference>
<keyword evidence="3" id="KW-0812">Transmembrane</keyword>
<comment type="similarity">
    <text evidence="1">Belongs to the SPATA31 family.</text>
</comment>
<organism evidence="4 5">
    <name type="scientific">Tupaia chinensis</name>
    <name type="common">Chinese tree shrew</name>
    <name type="synonym">Tupaia belangeri chinensis</name>
    <dbReference type="NCBI Taxonomy" id="246437"/>
    <lineage>
        <taxon>Eukaryota</taxon>
        <taxon>Metazoa</taxon>
        <taxon>Chordata</taxon>
        <taxon>Craniata</taxon>
        <taxon>Vertebrata</taxon>
        <taxon>Euteleostomi</taxon>
        <taxon>Mammalia</taxon>
        <taxon>Eutheria</taxon>
        <taxon>Euarchontoglires</taxon>
        <taxon>Scandentia</taxon>
        <taxon>Tupaiidae</taxon>
        <taxon>Tupaia</taxon>
    </lineage>
</organism>
<dbReference type="PANTHER" id="PTHR21859:SF55">
    <property type="entry name" value="SPERMATOGENESIS-ASSOCIATED PROTEIN 31A1-RELATED"/>
    <property type="match status" value="1"/>
</dbReference>
<proteinExistence type="inferred from homology"/>
<keyword evidence="3" id="KW-0472">Membrane</keyword>
<dbReference type="InParanoid" id="L8Y2C7"/>
<keyword evidence="3" id="KW-1133">Transmembrane helix</keyword>
<keyword evidence="5" id="KW-1185">Reference proteome</keyword>
<evidence type="ECO:0000313" key="5">
    <source>
        <dbReference type="Proteomes" id="UP000011518"/>
    </source>
</evidence>
<gene>
    <name evidence="4" type="ORF">TREES_T100002294</name>
</gene>
<name>L8Y2C7_TUPCH</name>
<feature type="transmembrane region" description="Helical" evidence="3">
    <location>
        <begin position="9"/>
        <end position="28"/>
    </location>
</feature>